<dbReference type="PANTHER" id="PTHR43073">
    <property type="entry name" value="DIHYDROPYRIMIDINE DEHYDROGENASE [NADP(+)]"/>
    <property type="match status" value="1"/>
</dbReference>
<evidence type="ECO:0000259" key="2">
    <source>
        <dbReference type="PROSITE" id="PS51379"/>
    </source>
</evidence>
<accession>A0A5A9N4S1</accession>
<evidence type="ECO:0000256" key="1">
    <source>
        <dbReference type="ARBA" id="ARBA00023002"/>
    </source>
</evidence>
<gene>
    <name evidence="3" type="ORF">E1301_Tti000995</name>
</gene>
<dbReference type="GO" id="GO:0006212">
    <property type="term" value="P:uracil catabolic process"/>
    <property type="evidence" value="ECO:0007669"/>
    <property type="project" value="TreeGrafter"/>
</dbReference>
<dbReference type="InterPro" id="IPR017896">
    <property type="entry name" value="4Fe4S_Fe-S-bd"/>
</dbReference>
<dbReference type="EMBL" id="SOYY01000022">
    <property type="protein sequence ID" value="KAA0704690.1"/>
    <property type="molecule type" value="Genomic_DNA"/>
</dbReference>
<dbReference type="Gene3D" id="3.30.70.20">
    <property type="match status" value="1"/>
</dbReference>
<dbReference type="GO" id="GO:0002058">
    <property type="term" value="F:uracil binding"/>
    <property type="evidence" value="ECO:0007669"/>
    <property type="project" value="TreeGrafter"/>
</dbReference>
<dbReference type="Proteomes" id="UP000324632">
    <property type="component" value="Chromosome 22"/>
</dbReference>
<dbReference type="PROSITE" id="PS51379">
    <property type="entry name" value="4FE4S_FER_2"/>
    <property type="match status" value="1"/>
</dbReference>
<organism evidence="3 4">
    <name type="scientific">Triplophysa tibetana</name>
    <dbReference type="NCBI Taxonomy" id="1572043"/>
    <lineage>
        <taxon>Eukaryota</taxon>
        <taxon>Metazoa</taxon>
        <taxon>Chordata</taxon>
        <taxon>Craniata</taxon>
        <taxon>Vertebrata</taxon>
        <taxon>Euteleostomi</taxon>
        <taxon>Actinopterygii</taxon>
        <taxon>Neopterygii</taxon>
        <taxon>Teleostei</taxon>
        <taxon>Ostariophysi</taxon>
        <taxon>Cypriniformes</taxon>
        <taxon>Nemacheilidae</taxon>
        <taxon>Triplophysa</taxon>
    </lineage>
</organism>
<reference evidence="3 4" key="1">
    <citation type="journal article" date="2019" name="Mol. Ecol. Resour.">
        <title>Chromosome-level genome assembly of Triplophysa tibetana, a fish adapted to the harsh high-altitude environment of the Tibetan Plateau.</title>
        <authorList>
            <person name="Yang X."/>
            <person name="Liu H."/>
            <person name="Ma Z."/>
            <person name="Zou Y."/>
            <person name="Zou M."/>
            <person name="Mao Y."/>
            <person name="Li X."/>
            <person name="Wang H."/>
            <person name="Chen T."/>
            <person name="Wang W."/>
            <person name="Yang R."/>
        </authorList>
    </citation>
    <scope>NUCLEOTIDE SEQUENCE [LARGE SCALE GENOMIC DNA]</scope>
    <source>
        <strain evidence="3">TTIB1903HZAU</strain>
        <tissue evidence="3">Muscle</tissue>
    </source>
</reference>
<evidence type="ECO:0000313" key="4">
    <source>
        <dbReference type="Proteomes" id="UP000324632"/>
    </source>
</evidence>
<dbReference type="GO" id="GO:0006210">
    <property type="term" value="P:thymine catabolic process"/>
    <property type="evidence" value="ECO:0007669"/>
    <property type="project" value="TreeGrafter"/>
</dbReference>
<keyword evidence="4" id="KW-1185">Reference proteome</keyword>
<dbReference type="Pfam" id="PF14697">
    <property type="entry name" value="Fer4_21"/>
    <property type="match status" value="1"/>
</dbReference>
<dbReference type="PROSITE" id="PS00198">
    <property type="entry name" value="4FE4S_FER_1"/>
    <property type="match status" value="1"/>
</dbReference>
<name>A0A5A9N4S1_9TELE</name>
<evidence type="ECO:0000313" key="3">
    <source>
        <dbReference type="EMBL" id="KAA0704690.1"/>
    </source>
</evidence>
<protein>
    <submittedName>
        <fullName evidence="3">Dihydropyrimidine dehydrogenase [NADP(+)]</fullName>
    </submittedName>
</protein>
<proteinExistence type="predicted"/>
<keyword evidence="1" id="KW-0560">Oxidoreductase</keyword>
<feature type="domain" description="4Fe-4S ferredoxin-type" evidence="2">
    <location>
        <begin position="81"/>
        <end position="111"/>
    </location>
</feature>
<comment type="caution">
    <text evidence="3">The sequence shown here is derived from an EMBL/GenBank/DDBJ whole genome shotgun (WGS) entry which is preliminary data.</text>
</comment>
<sequence length="129" mass="14677">MRDAELMLCHIWYLKPMESVLTISMPLPSFGPYLHEKAQVIANHKQTQRDHSNVLSIEETRFYTPKGPAPRVKAIVFDPKTHLPVIQDSCTCCTLCLSVCPIIYCIWMVARTTSYVPKRGFPQAVQPVC</sequence>
<dbReference type="GO" id="GO:0050661">
    <property type="term" value="F:NADP binding"/>
    <property type="evidence" value="ECO:0007669"/>
    <property type="project" value="TreeGrafter"/>
</dbReference>
<dbReference type="InterPro" id="IPR017900">
    <property type="entry name" value="4Fe4S_Fe_S_CS"/>
</dbReference>
<dbReference type="GO" id="GO:0005829">
    <property type="term" value="C:cytosol"/>
    <property type="evidence" value="ECO:0007669"/>
    <property type="project" value="TreeGrafter"/>
</dbReference>
<dbReference type="SUPFAM" id="SSF54862">
    <property type="entry name" value="4Fe-4S ferredoxins"/>
    <property type="match status" value="1"/>
</dbReference>
<dbReference type="AlphaFoldDB" id="A0A5A9N4S1"/>
<dbReference type="GO" id="GO:0017113">
    <property type="term" value="F:dihydropyrimidine dehydrogenase (NADP+) activity"/>
    <property type="evidence" value="ECO:0007669"/>
    <property type="project" value="TreeGrafter"/>
</dbReference>
<dbReference type="PANTHER" id="PTHR43073:SF2">
    <property type="entry name" value="DIHYDROPYRIMIDINE DEHYDROGENASE [NADP(+)]"/>
    <property type="match status" value="1"/>
</dbReference>